<evidence type="ECO:0000256" key="7">
    <source>
        <dbReference type="ARBA" id="ARBA00023163"/>
    </source>
</evidence>
<dbReference type="GO" id="GO:0005634">
    <property type="term" value="C:nucleus"/>
    <property type="evidence" value="ECO:0007669"/>
    <property type="project" value="UniProtKB-SubCell"/>
</dbReference>
<keyword evidence="7" id="KW-0804">Transcription</keyword>
<evidence type="ECO:0000256" key="1">
    <source>
        <dbReference type="ARBA" id="ARBA00004123"/>
    </source>
</evidence>
<feature type="domain" description="PHD-type" evidence="13">
    <location>
        <begin position="626"/>
        <end position="683"/>
    </location>
</feature>
<accession>A0AAN7UB34</accession>
<feature type="domain" description="HMG box" evidence="14">
    <location>
        <begin position="281"/>
        <end position="349"/>
    </location>
</feature>
<dbReference type="GO" id="GO:0003677">
    <property type="term" value="F:DNA binding"/>
    <property type="evidence" value="ECO:0007669"/>
    <property type="project" value="UniProtKB-UniRule"/>
</dbReference>
<evidence type="ECO:0000256" key="3">
    <source>
        <dbReference type="ARBA" id="ARBA00022737"/>
    </source>
</evidence>
<dbReference type="PANTHER" id="PTHR45888:SF4">
    <property type="entry name" value="PHD FINGER PROTEIN 10"/>
    <property type="match status" value="1"/>
</dbReference>
<dbReference type="Proteomes" id="UP001344447">
    <property type="component" value="Unassembled WGS sequence"/>
</dbReference>
<feature type="region of interest" description="Disordered" evidence="12">
    <location>
        <begin position="694"/>
        <end position="722"/>
    </location>
</feature>
<keyword evidence="3" id="KW-0677">Repeat</keyword>
<name>A0AAN7UB34_9MYCE</name>
<evidence type="ECO:0000256" key="6">
    <source>
        <dbReference type="ARBA" id="ARBA00023015"/>
    </source>
</evidence>
<dbReference type="InterPro" id="IPR019787">
    <property type="entry name" value="Znf_PHD-finger"/>
</dbReference>
<dbReference type="InterPro" id="IPR013083">
    <property type="entry name" value="Znf_RING/FYVE/PHD"/>
</dbReference>
<evidence type="ECO:0000256" key="8">
    <source>
        <dbReference type="ARBA" id="ARBA00023242"/>
    </source>
</evidence>
<dbReference type="PROSITE" id="PS50118">
    <property type="entry name" value="HMG_BOX_2"/>
    <property type="match status" value="1"/>
</dbReference>
<evidence type="ECO:0000256" key="11">
    <source>
        <dbReference type="SAM" id="Coils"/>
    </source>
</evidence>
<dbReference type="AlphaFoldDB" id="A0AAN7UB34"/>
<dbReference type="PANTHER" id="PTHR45888">
    <property type="entry name" value="HL01030P-RELATED"/>
    <property type="match status" value="1"/>
</dbReference>
<dbReference type="Pfam" id="PF00505">
    <property type="entry name" value="HMG_box"/>
    <property type="match status" value="1"/>
</dbReference>
<feature type="compositionally biased region" description="Polar residues" evidence="12">
    <location>
        <begin position="1"/>
        <end position="21"/>
    </location>
</feature>
<dbReference type="PROSITE" id="PS50016">
    <property type="entry name" value="ZF_PHD_2"/>
    <property type="match status" value="3"/>
</dbReference>
<evidence type="ECO:0000256" key="4">
    <source>
        <dbReference type="ARBA" id="ARBA00022771"/>
    </source>
</evidence>
<evidence type="ECO:0000256" key="12">
    <source>
        <dbReference type="SAM" id="MobiDB-lite"/>
    </source>
</evidence>
<feature type="domain" description="PHD-type" evidence="13">
    <location>
        <begin position="540"/>
        <end position="590"/>
    </location>
</feature>
<keyword evidence="10" id="KW-0238">DNA-binding</keyword>
<keyword evidence="4 9" id="KW-0863">Zinc-finger</keyword>
<dbReference type="SUPFAM" id="SSF47095">
    <property type="entry name" value="HMG-box"/>
    <property type="match status" value="1"/>
</dbReference>
<dbReference type="CDD" id="cd15543">
    <property type="entry name" value="PHD_RSF1"/>
    <property type="match status" value="1"/>
</dbReference>
<dbReference type="EMBL" id="JAVFKY010000001">
    <property type="protein sequence ID" value="KAK5584726.1"/>
    <property type="molecule type" value="Genomic_DNA"/>
</dbReference>
<proteinExistence type="predicted"/>
<gene>
    <name evidence="15" type="ORF">RB653_006342</name>
</gene>
<dbReference type="SMART" id="SM00398">
    <property type="entry name" value="HMG"/>
    <property type="match status" value="1"/>
</dbReference>
<keyword evidence="2" id="KW-0479">Metal-binding</keyword>
<protein>
    <submittedName>
        <fullName evidence="15">Uncharacterized protein</fullName>
    </submittedName>
</protein>
<keyword evidence="6" id="KW-0805">Transcription regulation</keyword>
<dbReference type="InterPro" id="IPR036910">
    <property type="entry name" value="HMG_box_dom_sf"/>
</dbReference>
<evidence type="ECO:0000256" key="9">
    <source>
        <dbReference type="PROSITE-ProRule" id="PRU00146"/>
    </source>
</evidence>
<dbReference type="InterPro" id="IPR011011">
    <property type="entry name" value="Znf_FYVE_PHD"/>
</dbReference>
<dbReference type="Pfam" id="PF00628">
    <property type="entry name" value="PHD"/>
    <property type="match status" value="1"/>
</dbReference>
<evidence type="ECO:0000313" key="15">
    <source>
        <dbReference type="EMBL" id="KAK5584726.1"/>
    </source>
</evidence>
<dbReference type="InterPro" id="IPR009071">
    <property type="entry name" value="HMG_box_dom"/>
</dbReference>
<dbReference type="Gene3D" id="3.30.40.10">
    <property type="entry name" value="Zinc/RING finger domain, C3HC4 (zinc finger)"/>
    <property type="match status" value="3"/>
</dbReference>
<feature type="coiled-coil region" evidence="11">
    <location>
        <begin position="253"/>
        <end position="280"/>
    </location>
</feature>
<dbReference type="InterPro" id="IPR001965">
    <property type="entry name" value="Znf_PHD"/>
</dbReference>
<evidence type="ECO:0000256" key="5">
    <source>
        <dbReference type="ARBA" id="ARBA00022833"/>
    </source>
</evidence>
<feature type="DNA-binding region" description="HMG box" evidence="10">
    <location>
        <begin position="281"/>
        <end position="349"/>
    </location>
</feature>
<evidence type="ECO:0000259" key="13">
    <source>
        <dbReference type="PROSITE" id="PS50016"/>
    </source>
</evidence>
<reference evidence="15 16" key="1">
    <citation type="submission" date="2023-11" db="EMBL/GenBank/DDBJ databases">
        <title>Dfirmibasis_genome.</title>
        <authorList>
            <person name="Edelbroek B."/>
            <person name="Kjellin J."/>
            <person name="Jerlstrom-Hultqvist J."/>
            <person name="Soderbom F."/>
        </authorList>
    </citation>
    <scope>NUCLEOTIDE SEQUENCE [LARGE SCALE GENOMIC DNA]</scope>
    <source>
        <strain evidence="15 16">TNS-C-14</strain>
    </source>
</reference>
<evidence type="ECO:0000313" key="16">
    <source>
        <dbReference type="Proteomes" id="UP001344447"/>
    </source>
</evidence>
<evidence type="ECO:0000259" key="14">
    <source>
        <dbReference type="PROSITE" id="PS50118"/>
    </source>
</evidence>
<keyword evidence="5" id="KW-0862">Zinc</keyword>
<dbReference type="Gene3D" id="1.10.30.10">
    <property type="entry name" value="High mobility group box domain"/>
    <property type="match status" value="1"/>
</dbReference>
<organism evidence="15 16">
    <name type="scientific">Dictyostelium firmibasis</name>
    <dbReference type="NCBI Taxonomy" id="79012"/>
    <lineage>
        <taxon>Eukaryota</taxon>
        <taxon>Amoebozoa</taxon>
        <taxon>Evosea</taxon>
        <taxon>Eumycetozoa</taxon>
        <taxon>Dictyostelia</taxon>
        <taxon>Dictyosteliales</taxon>
        <taxon>Dictyosteliaceae</taxon>
        <taxon>Dictyostelium</taxon>
    </lineage>
</organism>
<evidence type="ECO:0000256" key="10">
    <source>
        <dbReference type="PROSITE-ProRule" id="PRU00267"/>
    </source>
</evidence>
<keyword evidence="16" id="KW-1185">Reference proteome</keyword>
<feature type="region of interest" description="Disordered" evidence="12">
    <location>
        <begin position="1"/>
        <end position="23"/>
    </location>
</feature>
<feature type="domain" description="PHD-type" evidence="13">
    <location>
        <begin position="488"/>
        <end position="543"/>
    </location>
</feature>
<comment type="caution">
    <text evidence="15">The sequence shown here is derived from an EMBL/GenBank/DDBJ whole genome shotgun (WGS) entry which is preliminary data.</text>
</comment>
<feature type="coiled-coil region" evidence="11">
    <location>
        <begin position="331"/>
        <end position="447"/>
    </location>
</feature>
<dbReference type="SMART" id="SM00249">
    <property type="entry name" value="PHD"/>
    <property type="match status" value="3"/>
</dbReference>
<dbReference type="GO" id="GO:0008270">
    <property type="term" value="F:zinc ion binding"/>
    <property type="evidence" value="ECO:0007669"/>
    <property type="project" value="UniProtKB-KW"/>
</dbReference>
<evidence type="ECO:0000256" key="2">
    <source>
        <dbReference type="ARBA" id="ARBA00022723"/>
    </source>
</evidence>
<comment type="subcellular location">
    <subcellularLocation>
        <location evidence="1">Nucleus</location>
    </subcellularLocation>
</comment>
<keyword evidence="11" id="KW-0175">Coiled coil</keyword>
<keyword evidence="8 10" id="KW-0539">Nucleus</keyword>
<dbReference type="SUPFAM" id="SSF57903">
    <property type="entry name" value="FYVE/PHD zinc finger"/>
    <property type="match status" value="3"/>
</dbReference>
<sequence>MNTTIPNNTAMSMATGNQQPQMEVGDTPGTYLCSKCGQIKKGHLCPEKRGGGIGISIGGVVGGGVGIGGINNVGGVIGGSGSSSSGVVGIDQQVMPMFGMQGAMATRRANIQLQQIIQQQQQQKLQNDIQLQNFNEYQQLLIEQHAATSYFSYTLTHEQKKAREKNASDFNSILLLERQERYPHYFDPHTKTIQVISSWGIKVSDKWNDVPEYEKKLINYQNQQLINNRYVYVQQQRDIHEIQKEMLMTHQKQEKQIAKYQELERERKKKIEEAIEAVIRPRSNVSAYFHYMNINREDEKRLNPDVPLSDISKILGAKWKQLTPDDQKEYYEKAKEDKIRYENEMVLYNQKCKEVENSFPQINFQLLINSPPPQPTQQQLQQLQQQRQLQQQQQQQQQLQQQQQQLLFQQQQQQNQLFQQQLQQQQLQQLQQQQLQQNQQLQQQQQQQQPQQQLQQQQQQQQNQNLPLQNQQIINNMTSASTSTSGQQFTCDHCSQLDLNSNLITCPSCTKKYHAKCLNLHQKCIDKYREDPTQWKCTDCKSCELCDDSGHDEKMLFCDVCDKGYHTFCLTPPLSQTPDGGWRCNDCVFCIHCYSKVDKNNINKIKWKENYTCCDSCFSKGFSEKSKYCPICAHAIKDEGEEEDSITTCQYCHKSVHDHCDQNITDNLENEHFIYKCPDCISDKQIKPRAIIGTVEDKTPKKSSSLGKRKKKDDEDDINIDD</sequence>